<dbReference type="eggNOG" id="ENOG5031UEJ">
    <property type="taxonomic scope" value="Bacteria"/>
</dbReference>
<gene>
    <name evidence="2" type="ordered locus">SBI_05577</name>
</gene>
<keyword evidence="3" id="KW-1185">Reference proteome</keyword>
<dbReference type="Proteomes" id="UP000000377">
    <property type="component" value="Chromosome"/>
</dbReference>
<evidence type="ECO:0000256" key="1">
    <source>
        <dbReference type="SAM" id="MobiDB-lite"/>
    </source>
</evidence>
<dbReference type="AlphaFoldDB" id="D7CAY0"/>
<reference evidence="2 3" key="1">
    <citation type="journal article" date="2010" name="J. Bacteriol.">
        <title>Genome sequence of the milbemycin-producing bacterium Streptomyces bingchenggensis.</title>
        <authorList>
            <person name="Wang X.J."/>
            <person name="Yan Y.J."/>
            <person name="Zhang B."/>
            <person name="An J."/>
            <person name="Wang J.J."/>
            <person name="Tian J."/>
            <person name="Jiang L."/>
            <person name="Chen Y.H."/>
            <person name="Huang S.X."/>
            <person name="Yin M."/>
            <person name="Zhang J."/>
            <person name="Gao A.L."/>
            <person name="Liu C.X."/>
            <person name="Zhu Z.X."/>
            <person name="Xiang W.S."/>
        </authorList>
    </citation>
    <scope>NUCLEOTIDE SEQUENCE [LARGE SCALE GENOMIC DNA]</scope>
    <source>
        <strain evidence="2 3">BCW-1</strain>
    </source>
</reference>
<organism evidence="2 3">
    <name type="scientific">Streptomyces bingchenggensis (strain BCW-1)</name>
    <dbReference type="NCBI Taxonomy" id="749414"/>
    <lineage>
        <taxon>Bacteria</taxon>
        <taxon>Bacillati</taxon>
        <taxon>Actinomycetota</taxon>
        <taxon>Actinomycetes</taxon>
        <taxon>Kitasatosporales</taxon>
        <taxon>Streptomycetaceae</taxon>
        <taxon>Streptomyces</taxon>
    </lineage>
</organism>
<protein>
    <submittedName>
        <fullName evidence="2">Uncharacterized protein</fullName>
    </submittedName>
</protein>
<dbReference type="STRING" id="749414.SBI_05577"/>
<evidence type="ECO:0000313" key="2">
    <source>
        <dbReference type="EMBL" id="ADI08697.1"/>
    </source>
</evidence>
<dbReference type="KEGG" id="sbh:SBI_05577"/>
<evidence type="ECO:0000313" key="3">
    <source>
        <dbReference type="Proteomes" id="UP000000377"/>
    </source>
</evidence>
<proteinExistence type="predicted"/>
<accession>D7CAY0</accession>
<name>D7CAY0_STRBB</name>
<dbReference type="PATRIC" id="fig|749414.3.peg.5757"/>
<dbReference type="HOGENOM" id="CLU_149375_0_0_11"/>
<dbReference type="EMBL" id="CP002047">
    <property type="protein sequence ID" value="ADI08697.1"/>
    <property type="molecule type" value="Genomic_DNA"/>
</dbReference>
<sequence length="133" mass="14734">MSMAQAIAWIFVALLRLLLPPSGRHRAAEAANGRPAVRHQGAPTMHTARLPDAPARPVSAERADGPTVPFRPASGPPDGHAAAMVRPYVVAYEQQREQSAERRLRRRRRRTLWLAMRGIDIGPRVIHGMRVVT</sequence>
<feature type="region of interest" description="Disordered" evidence="1">
    <location>
        <begin position="27"/>
        <end position="79"/>
    </location>
</feature>